<organism evidence="5 6">
    <name type="scientific">Ornithinimicrobium pekingense</name>
    <dbReference type="NCBI Taxonomy" id="384677"/>
    <lineage>
        <taxon>Bacteria</taxon>
        <taxon>Bacillati</taxon>
        <taxon>Actinomycetota</taxon>
        <taxon>Actinomycetes</taxon>
        <taxon>Micrococcales</taxon>
        <taxon>Ornithinimicrobiaceae</taxon>
        <taxon>Ornithinimicrobium</taxon>
    </lineage>
</organism>
<dbReference type="Gene3D" id="3.90.1510.10">
    <property type="entry name" value="Glycerate kinase, domain 2"/>
    <property type="match status" value="1"/>
</dbReference>
<accession>A0ABQ2FFB0</accession>
<evidence type="ECO:0000256" key="1">
    <source>
        <dbReference type="ARBA" id="ARBA00006284"/>
    </source>
</evidence>
<dbReference type="PIRSF" id="PIRSF006078">
    <property type="entry name" value="GlxK"/>
    <property type="match status" value="1"/>
</dbReference>
<dbReference type="RefSeq" id="WP_022922344.1">
    <property type="nucleotide sequence ID" value="NZ_BMLB01000007.1"/>
</dbReference>
<dbReference type="Pfam" id="PF02595">
    <property type="entry name" value="Gly_kinase"/>
    <property type="match status" value="1"/>
</dbReference>
<dbReference type="Proteomes" id="UP000662111">
    <property type="component" value="Unassembled WGS sequence"/>
</dbReference>
<dbReference type="GO" id="GO:0016301">
    <property type="term" value="F:kinase activity"/>
    <property type="evidence" value="ECO:0007669"/>
    <property type="project" value="UniProtKB-KW"/>
</dbReference>
<sequence>MPTPPLRVVVAPDKFKGTLTGAEAAAAIADGVRRVVPDAVVTTVPLADGGEGTVDAVLASGGRERVVRVPGPDGRPVSARFALTRGTAVLEAAQACGLQLLTPTAQTAVTAHSVGVGELVRAALAAGATRVVVGLGGVASTDGGAGMASALGARLLDSSGARLPPGGGALADLAEVNLELLQEVVARATFVAATDVTNPLLGPDGAAAVYAPQKGAGPEQVAQLERGLTRWADLVEASFGNRTRDVPGAGAAGGLGWGLTTLLGAEVRPGADLVMELLGVEQALARADLVVTGEGRMDRQTTFGKGPVALARAAKARGVPVLAIAGAVEDEVRHLDVFAGLWSLVDTMGEDAALHDAGRALTETTATAVRALLR</sequence>
<evidence type="ECO:0000256" key="3">
    <source>
        <dbReference type="ARBA" id="ARBA00022777"/>
    </source>
</evidence>
<dbReference type="SUPFAM" id="SSF110738">
    <property type="entry name" value="Glycerate kinase I"/>
    <property type="match status" value="1"/>
</dbReference>
<dbReference type="InterPro" id="IPR018197">
    <property type="entry name" value="Glycerate_kinase_RE-like"/>
</dbReference>
<dbReference type="Gene3D" id="3.40.50.10350">
    <property type="entry name" value="Glycerate kinase, domain 1"/>
    <property type="match status" value="1"/>
</dbReference>
<keyword evidence="6" id="KW-1185">Reference proteome</keyword>
<comment type="caution">
    <text evidence="5">The sequence shown here is derived from an EMBL/GenBank/DDBJ whole genome shotgun (WGS) entry which is preliminary data.</text>
</comment>
<keyword evidence="2 4" id="KW-0808">Transferase</keyword>
<dbReference type="PANTHER" id="PTHR21599:SF0">
    <property type="entry name" value="GLYCERATE KINASE"/>
    <property type="match status" value="1"/>
</dbReference>
<evidence type="ECO:0000313" key="6">
    <source>
        <dbReference type="Proteomes" id="UP000662111"/>
    </source>
</evidence>
<dbReference type="InterPro" id="IPR004381">
    <property type="entry name" value="Glycerate_kinase"/>
</dbReference>
<evidence type="ECO:0000313" key="5">
    <source>
        <dbReference type="EMBL" id="GGK80215.1"/>
    </source>
</evidence>
<dbReference type="PANTHER" id="PTHR21599">
    <property type="entry name" value="GLYCERATE KINASE"/>
    <property type="match status" value="1"/>
</dbReference>
<name>A0ABQ2FFB0_9MICO</name>
<gene>
    <name evidence="5" type="primary">glxK</name>
    <name evidence="5" type="ORF">GCM10011509_30880</name>
</gene>
<evidence type="ECO:0000256" key="2">
    <source>
        <dbReference type="ARBA" id="ARBA00022679"/>
    </source>
</evidence>
<comment type="similarity">
    <text evidence="1 4">Belongs to the glycerate kinase type-1 family.</text>
</comment>
<dbReference type="InterPro" id="IPR036129">
    <property type="entry name" value="Glycerate_kinase_sf"/>
</dbReference>
<protein>
    <submittedName>
        <fullName evidence="5">Glycerate kinase</fullName>
    </submittedName>
</protein>
<evidence type="ECO:0000256" key="4">
    <source>
        <dbReference type="PIRNR" id="PIRNR006078"/>
    </source>
</evidence>
<proteinExistence type="inferred from homology"/>
<dbReference type="InterPro" id="IPR018193">
    <property type="entry name" value="Glyc_kinase_flavodox-like_fold"/>
</dbReference>
<dbReference type="NCBIfam" id="TIGR00045">
    <property type="entry name" value="glycerate kinase"/>
    <property type="match status" value="1"/>
</dbReference>
<reference evidence="6" key="1">
    <citation type="journal article" date="2019" name="Int. J. Syst. Evol. Microbiol.">
        <title>The Global Catalogue of Microorganisms (GCM) 10K type strain sequencing project: providing services to taxonomists for standard genome sequencing and annotation.</title>
        <authorList>
            <consortium name="The Broad Institute Genomics Platform"/>
            <consortium name="The Broad Institute Genome Sequencing Center for Infectious Disease"/>
            <person name="Wu L."/>
            <person name="Ma J."/>
        </authorList>
    </citation>
    <scope>NUCLEOTIDE SEQUENCE [LARGE SCALE GENOMIC DNA]</scope>
    <source>
        <strain evidence="6">CGMCC 1.5362</strain>
    </source>
</reference>
<keyword evidence="3 4" id="KW-0418">Kinase</keyword>
<dbReference type="EMBL" id="BMLB01000007">
    <property type="protein sequence ID" value="GGK80215.1"/>
    <property type="molecule type" value="Genomic_DNA"/>
</dbReference>